<sequence>MSEISHIQLQASSVLNVPFQVYDKDFLFIVNGEEFKTSRIIADLISSKICQLHLCDPTIDEFVINTCKRGDFSLILNLANFEQAEISENEIPFISEIIQFLDIKSLEVSHSNDIIPITLDNAFDLIKKHEQMGSTYAQLLEKEIDFISSHFYEICGKQEDSLKQLSKEILIQVLSNPYLELIDEEQLLDFINHLYRKDSTYSIFYEFVDFSNVRSANVDEFLQLFDMNDLTNEIWNALSTRLKTPIYKVTKEGEQPTTLKRYKQGISFSFEEKNYFEGIFNYLRSKGNIEDKVIVSCSNKYCDTHGPDNAILFDQNNYFCSNGDSNSWISFDFKDHRVIPTYYSIKSGPYPPNTHHPKTWVIEGSNDSEHWNIINEQDCCSRLNGKNLVHAFMIKNPNSKRFKYLRMRQTGPNWANCNFLAIDSFEIFGTLI</sequence>
<proteinExistence type="predicted"/>
<gene>
    <name evidence="1" type="ORF">M9Y10_014164</name>
</gene>
<protein>
    <recommendedName>
        <fullName evidence="3">F5/8 type C domain-containing protein</fullName>
    </recommendedName>
</protein>
<keyword evidence="2" id="KW-1185">Reference proteome</keyword>
<accession>A0ABR2L0P2</accession>
<name>A0ABR2L0P2_9EUKA</name>
<reference evidence="1 2" key="1">
    <citation type="submission" date="2024-04" db="EMBL/GenBank/DDBJ databases">
        <title>Tritrichomonas musculus Genome.</title>
        <authorList>
            <person name="Alves-Ferreira E."/>
            <person name="Grigg M."/>
            <person name="Lorenzi H."/>
            <person name="Galac M."/>
        </authorList>
    </citation>
    <scope>NUCLEOTIDE SEQUENCE [LARGE SCALE GENOMIC DNA]</scope>
    <source>
        <strain evidence="1 2">EAF2021</strain>
    </source>
</reference>
<dbReference type="InterPro" id="IPR008979">
    <property type="entry name" value="Galactose-bd-like_sf"/>
</dbReference>
<dbReference type="Proteomes" id="UP001470230">
    <property type="component" value="Unassembled WGS sequence"/>
</dbReference>
<dbReference type="SUPFAM" id="SSF49785">
    <property type="entry name" value="Galactose-binding domain-like"/>
    <property type="match status" value="1"/>
</dbReference>
<organism evidence="1 2">
    <name type="scientific">Tritrichomonas musculus</name>
    <dbReference type="NCBI Taxonomy" id="1915356"/>
    <lineage>
        <taxon>Eukaryota</taxon>
        <taxon>Metamonada</taxon>
        <taxon>Parabasalia</taxon>
        <taxon>Tritrichomonadida</taxon>
        <taxon>Tritrichomonadidae</taxon>
        <taxon>Tritrichomonas</taxon>
    </lineage>
</organism>
<comment type="caution">
    <text evidence="1">The sequence shown here is derived from an EMBL/GenBank/DDBJ whole genome shotgun (WGS) entry which is preliminary data.</text>
</comment>
<dbReference type="EMBL" id="JAPFFF010000002">
    <property type="protein sequence ID" value="KAK8896267.1"/>
    <property type="molecule type" value="Genomic_DNA"/>
</dbReference>
<evidence type="ECO:0000313" key="2">
    <source>
        <dbReference type="Proteomes" id="UP001470230"/>
    </source>
</evidence>
<dbReference type="Gene3D" id="2.60.120.260">
    <property type="entry name" value="Galactose-binding domain-like"/>
    <property type="match status" value="1"/>
</dbReference>
<evidence type="ECO:0000313" key="1">
    <source>
        <dbReference type="EMBL" id="KAK8896267.1"/>
    </source>
</evidence>
<evidence type="ECO:0008006" key="3">
    <source>
        <dbReference type="Google" id="ProtNLM"/>
    </source>
</evidence>